<feature type="transmembrane region" description="Helical" evidence="7">
    <location>
        <begin position="425"/>
        <end position="442"/>
    </location>
</feature>
<evidence type="ECO:0000256" key="3">
    <source>
        <dbReference type="ARBA" id="ARBA00022679"/>
    </source>
</evidence>
<evidence type="ECO:0000256" key="5">
    <source>
        <dbReference type="ARBA" id="ARBA00022989"/>
    </source>
</evidence>
<dbReference type="Pfam" id="PF02366">
    <property type="entry name" value="PMT"/>
    <property type="match status" value="1"/>
</dbReference>
<keyword evidence="2" id="KW-0328">Glycosyltransferase</keyword>
<dbReference type="RefSeq" id="WP_067918576.1">
    <property type="nucleotide sequence ID" value="NZ_BSRZ01000001.1"/>
</dbReference>
<protein>
    <recommendedName>
        <fullName evidence="8">ArnT-like N-terminal domain-containing protein</fullName>
    </recommendedName>
</protein>
<organism evidence="9 10">
    <name type="scientific">Actinomadura rubrobrunea</name>
    <dbReference type="NCBI Taxonomy" id="115335"/>
    <lineage>
        <taxon>Bacteria</taxon>
        <taxon>Bacillati</taxon>
        <taxon>Actinomycetota</taxon>
        <taxon>Actinomycetes</taxon>
        <taxon>Streptosporangiales</taxon>
        <taxon>Thermomonosporaceae</taxon>
        <taxon>Actinomadura</taxon>
    </lineage>
</organism>
<evidence type="ECO:0000259" key="8">
    <source>
        <dbReference type="Pfam" id="PF02366"/>
    </source>
</evidence>
<dbReference type="Proteomes" id="UP001165124">
    <property type="component" value="Unassembled WGS sequence"/>
</dbReference>
<comment type="caution">
    <text evidence="9">The sequence shown here is derived from an EMBL/GenBank/DDBJ whole genome shotgun (WGS) entry which is preliminary data.</text>
</comment>
<keyword evidence="10" id="KW-1185">Reference proteome</keyword>
<feature type="transmembrane region" description="Helical" evidence="7">
    <location>
        <begin position="201"/>
        <end position="219"/>
    </location>
</feature>
<keyword evidence="5 7" id="KW-1133">Transmembrane helix</keyword>
<evidence type="ECO:0000256" key="4">
    <source>
        <dbReference type="ARBA" id="ARBA00022692"/>
    </source>
</evidence>
<dbReference type="GO" id="GO:0012505">
    <property type="term" value="C:endomembrane system"/>
    <property type="evidence" value="ECO:0007669"/>
    <property type="project" value="UniProtKB-SubCell"/>
</dbReference>
<feature type="transmembrane region" description="Helical" evidence="7">
    <location>
        <begin position="100"/>
        <end position="122"/>
    </location>
</feature>
<feature type="transmembrane region" description="Helical" evidence="7">
    <location>
        <begin position="74"/>
        <end position="94"/>
    </location>
</feature>
<dbReference type="GO" id="GO:0016020">
    <property type="term" value="C:membrane"/>
    <property type="evidence" value="ECO:0007669"/>
    <property type="project" value="InterPro"/>
</dbReference>
<feature type="transmembrane region" description="Helical" evidence="7">
    <location>
        <begin position="318"/>
        <end position="336"/>
    </location>
</feature>
<dbReference type="AlphaFoldDB" id="A0A9W6PS13"/>
<feature type="transmembrane region" description="Helical" evidence="7">
    <location>
        <begin position="158"/>
        <end position="175"/>
    </location>
</feature>
<feature type="transmembrane region" description="Helical" evidence="7">
    <location>
        <begin position="348"/>
        <end position="369"/>
    </location>
</feature>
<feature type="transmembrane region" description="Helical" evidence="7">
    <location>
        <begin position="283"/>
        <end position="306"/>
    </location>
</feature>
<feature type="domain" description="ArnT-like N-terminal" evidence="8">
    <location>
        <begin position="107"/>
        <end position="229"/>
    </location>
</feature>
<accession>A0A9W6PS13</accession>
<sequence>MGFGLTRAPAEAVAKTAASGRRISWPHLLAGGWLLQFLVRLALSWAHRLPPVMPDETGYLVAARFIAGREGSNLSGLVLYQGGYPLLIAPAYLITEEPLTAYRIALAINALIGAFLFPLAYIALRRLEITKGKAYVAAMATALMPSILHHGQFALTDVVLPVAVLGWLLCVHSWLTRAGIRWAVAAGALAAYTFATHNRGVVIVVMHAALLLVVLVRDWADKNETLASAATLAGGGVVGWLMNAWLLLRLYPAGAQTLDGLAKERLTSLDGWAWTLTLVTGKLWYLLTSTWGIAGVGLIAAVVVALRSGEPRAVRAAAALLVGTTAGIAVATSAAIPNEGTVSNLVYGRYLSCVAPALFLSGFAVAFRARWASTRWAVLVTAALAPLSALVVWWYSDGKLSDKIFVLFDFPEMSVLTRTWHDLRLGWATCLVLPVLLLIPLLRHRRFWPAALGVVIALHCAVATLAALEISRTLSKQMDLTTSLAPAGLNERDVVAMDPVGMDPRVIVSQIFQTRRHLRAFDRTKAGSVSKDVTLVIVPLDPKQPAAKSWPTAPHDFSIVHTHNFYWAKWVAWRRVQ</sequence>
<feature type="transmembrane region" description="Helical" evidence="7">
    <location>
        <begin position="376"/>
        <end position="395"/>
    </location>
</feature>
<reference evidence="9" key="1">
    <citation type="submission" date="2023-02" db="EMBL/GenBank/DDBJ databases">
        <title>Actinomadura rubrobrunea NBRC 14622.</title>
        <authorList>
            <person name="Ichikawa N."/>
            <person name="Sato H."/>
            <person name="Tonouchi N."/>
        </authorList>
    </citation>
    <scope>NUCLEOTIDE SEQUENCE</scope>
    <source>
        <strain evidence="9">NBRC 14622</strain>
    </source>
</reference>
<keyword evidence="6 7" id="KW-0472">Membrane</keyword>
<dbReference type="GO" id="GO:0000030">
    <property type="term" value="F:mannosyltransferase activity"/>
    <property type="evidence" value="ECO:0007669"/>
    <property type="project" value="InterPro"/>
</dbReference>
<evidence type="ECO:0000313" key="9">
    <source>
        <dbReference type="EMBL" id="GLW62008.1"/>
    </source>
</evidence>
<evidence type="ECO:0000256" key="1">
    <source>
        <dbReference type="ARBA" id="ARBA00004127"/>
    </source>
</evidence>
<gene>
    <name evidence="9" type="ORF">Arub01_02520</name>
</gene>
<keyword evidence="3" id="KW-0808">Transferase</keyword>
<name>A0A9W6PS13_9ACTN</name>
<feature type="transmembrane region" description="Helical" evidence="7">
    <location>
        <begin position="226"/>
        <end position="248"/>
    </location>
</feature>
<evidence type="ECO:0000256" key="2">
    <source>
        <dbReference type="ARBA" id="ARBA00022676"/>
    </source>
</evidence>
<dbReference type="GO" id="GO:0006493">
    <property type="term" value="P:protein O-linked glycosylation"/>
    <property type="evidence" value="ECO:0007669"/>
    <property type="project" value="InterPro"/>
</dbReference>
<evidence type="ECO:0000313" key="10">
    <source>
        <dbReference type="Proteomes" id="UP001165124"/>
    </source>
</evidence>
<evidence type="ECO:0000256" key="6">
    <source>
        <dbReference type="ARBA" id="ARBA00023136"/>
    </source>
</evidence>
<feature type="transmembrane region" description="Helical" evidence="7">
    <location>
        <begin position="447"/>
        <end position="468"/>
    </location>
</feature>
<proteinExistence type="predicted"/>
<dbReference type="InterPro" id="IPR003342">
    <property type="entry name" value="ArnT-like_N"/>
</dbReference>
<dbReference type="EMBL" id="BSRZ01000001">
    <property type="protein sequence ID" value="GLW62008.1"/>
    <property type="molecule type" value="Genomic_DNA"/>
</dbReference>
<evidence type="ECO:0000256" key="7">
    <source>
        <dbReference type="SAM" id="Phobius"/>
    </source>
</evidence>
<keyword evidence="4 7" id="KW-0812">Transmembrane</keyword>
<comment type="subcellular location">
    <subcellularLocation>
        <location evidence="1">Endomembrane system</location>
        <topology evidence="1">Multi-pass membrane protein</topology>
    </subcellularLocation>
</comment>